<comment type="caution">
    <text evidence="1">The sequence shown here is derived from an EMBL/GenBank/DDBJ whole genome shotgun (WGS) entry which is preliminary data.</text>
</comment>
<reference evidence="1 2" key="1">
    <citation type="submission" date="2021-03" db="EMBL/GenBank/DDBJ databases">
        <title>Sequencing the genomes of 1000 actinobacteria strains.</title>
        <authorList>
            <person name="Klenk H.-P."/>
        </authorList>
    </citation>
    <scope>NUCLEOTIDE SEQUENCE [LARGE SCALE GENOMIC DNA]</scope>
    <source>
        <strain evidence="1 2">DSM 46670</strain>
    </source>
</reference>
<gene>
    <name evidence="1" type="ORF">JOF56_010026</name>
</gene>
<dbReference type="Proteomes" id="UP001519332">
    <property type="component" value="Unassembled WGS sequence"/>
</dbReference>
<keyword evidence="2" id="KW-1185">Reference proteome</keyword>
<sequence>MQEKNGDTSDCSCGTAPVEVDWMVILLAVGDRFCGPGKR</sequence>
<evidence type="ECO:0000313" key="2">
    <source>
        <dbReference type="Proteomes" id="UP001519332"/>
    </source>
</evidence>
<dbReference type="EMBL" id="JAGINW010000001">
    <property type="protein sequence ID" value="MBP2329641.1"/>
    <property type="molecule type" value="Genomic_DNA"/>
</dbReference>
<proteinExistence type="predicted"/>
<organism evidence="1 2">
    <name type="scientific">Kibdelosporangium banguiense</name>
    <dbReference type="NCBI Taxonomy" id="1365924"/>
    <lineage>
        <taxon>Bacteria</taxon>
        <taxon>Bacillati</taxon>
        <taxon>Actinomycetota</taxon>
        <taxon>Actinomycetes</taxon>
        <taxon>Pseudonocardiales</taxon>
        <taxon>Pseudonocardiaceae</taxon>
        <taxon>Kibdelosporangium</taxon>
    </lineage>
</organism>
<protein>
    <submittedName>
        <fullName evidence="1">Uncharacterized protein</fullName>
    </submittedName>
</protein>
<evidence type="ECO:0000313" key="1">
    <source>
        <dbReference type="EMBL" id="MBP2329641.1"/>
    </source>
</evidence>
<name>A0ABS4TZ02_9PSEU</name>
<accession>A0ABS4TZ02</accession>